<evidence type="ECO:0000256" key="6">
    <source>
        <dbReference type="ARBA" id="ARBA00023027"/>
    </source>
</evidence>
<dbReference type="InterPro" id="IPR015815">
    <property type="entry name" value="HIBADH-related"/>
</dbReference>
<dbReference type="InterPro" id="IPR013328">
    <property type="entry name" value="6PGD_dom2"/>
</dbReference>
<dbReference type="InterPro" id="IPR036291">
    <property type="entry name" value="NAD(P)-bd_dom_sf"/>
</dbReference>
<evidence type="ECO:0000259" key="9">
    <source>
        <dbReference type="Pfam" id="PF03446"/>
    </source>
</evidence>
<dbReference type="GeneID" id="25330074"/>
<feature type="domain" description="3-hydroxyisobutyrate dehydrogenase-like NAD-binding" evidence="10">
    <location>
        <begin position="185"/>
        <end position="295"/>
    </location>
</feature>
<dbReference type="Pfam" id="PF14833">
    <property type="entry name" value="NAD_binding_11"/>
    <property type="match status" value="1"/>
</dbReference>
<accession>A0A0D2BJE1</accession>
<dbReference type="GO" id="GO:0006574">
    <property type="term" value="P:L-valine catabolic process"/>
    <property type="evidence" value="ECO:0007669"/>
    <property type="project" value="TreeGrafter"/>
</dbReference>
<dbReference type="OrthoDB" id="21615at2759"/>
<protein>
    <recommendedName>
        <fullName evidence="3">3-hydroxyisobutyrate dehydrogenase</fullName>
        <ecNumber evidence="3">1.1.1.31</ecNumber>
    </recommendedName>
</protein>
<feature type="active site" evidence="8">
    <location>
        <position position="191"/>
    </location>
</feature>
<dbReference type="InterPro" id="IPR006115">
    <property type="entry name" value="6PGDH_NADP-bd"/>
</dbReference>
<feature type="domain" description="6-phosphogluconate dehydrogenase NADP-binding" evidence="9">
    <location>
        <begin position="8"/>
        <end position="179"/>
    </location>
</feature>
<evidence type="ECO:0000259" key="10">
    <source>
        <dbReference type="Pfam" id="PF14833"/>
    </source>
</evidence>
<dbReference type="Gene3D" id="1.10.1040.10">
    <property type="entry name" value="N-(1-d-carboxylethyl)-l-norvaline Dehydrogenase, domain 2"/>
    <property type="match status" value="1"/>
</dbReference>
<name>A0A0D2BJE1_9EURO</name>
<evidence type="ECO:0000256" key="8">
    <source>
        <dbReference type="PIRSR" id="PIRSR000103-1"/>
    </source>
</evidence>
<keyword evidence="12" id="KW-1185">Reference proteome</keyword>
<dbReference type="EMBL" id="KN847321">
    <property type="protein sequence ID" value="KIW52536.1"/>
    <property type="molecule type" value="Genomic_DNA"/>
</dbReference>
<reference evidence="11 12" key="1">
    <citation type="submission" date="2015-01" db="EMBL/GenBank/DDBJ databases">
        <title>The Genome Sequence of Exophiala xenobiotica CBS118157.</title>
        <authorList>
            <consortium name="The Broad Institute Genomics Platform"/>
            <person name="Cuomo C."/>
            <person name="de Hoog S."/>
            <person name="Gorbushina A."/>
            <person name="Stielow B."/>
            <person name="Teixiera M."/>
            <person name="Abouelleil A."/>
            <person name="Chapman S.B."/>
            <person name="Priest M."/>
            <person name="Young S.K."/>
            <person name="Wortman J."/>
            <person name="Nusbaum C."/>
            <person name="Birren B."/>
        </authorList>
    </citation>
    <scope>NUCLEOTIDE SEQUENCE [LARGE SCALE GENOMIC DNA]</scope>
    <source>
        <strain evidence="11 12">CBS 118157</strain>
    </source>
</reference>
<proteinExistence type="inferred from homology"/>
<dbReference type="SUPFAM" id="SSF51735">
    <property type="entry name" value="NAD(P)-binding Rossmann-fold domains"/>
    <property type="match status" value="1"/>
</dbReference>
<dbReference type="PANTHER" id="PTHR22981">
    <property type="entry name" value="3-HYDROXYISOBUTYRATE DEHYDROGENASE-RELATED"/>
    <property type="match status" value="1"/>
</dbReference>
<dbReference type="Pfam" id="PF03446">
    <property type="entry name" value="NAD_binding_2"/>
    <property type="match status" value="1"/>
</dbReference>
<evidence type="ECO:0000256" key="2">
    <source>
        <dbReference type="ARBA" id="ARBA00006013"/>
    </source>
</evidence>
<comment type="pathway">
    <text evidence="1">Amino-acid degradation; L-valine degradation.</text>
</comment>
<dbReference type="InterPro" id="IPR008927">
    <property type="entry name" value="6-PGluconate_DH-like_C_sf"/>
</dbReference>
<dbReference type="AlphaFoldDB" id="A0A0D2BJE1"/>
<dbReference type="Proteomes" id="UP000054342">
    <property type="component" value="Unassembled WGS sequence"/>
</dbReference>
<evidence type="ECO:0000256" key="3">
    <source>
        <dbReference type="ARBA" id="ARBA00012991"/>
    </source>
</evidence>
<dbReference type="RefSeq" id="XP_013313120.1">
    <property type="nucleotide sequence ID" value="XM_013457666.1"/>
</dbReference>
<dbReference type="GO" id="GO:0008442">
    <property type="term" value="F:3-hydroxyisobutyrate dehydrogenase activity"/>
    <property type="evidence" value="ECO:0007669"/>
    <property type="project" value="UniProtKB-EC"/>
</dbReference>
<dbReference type="Gene3D" id="3.40.50.720">
    <property type="entry name" value="NAD(P)-binding Rossmann-like Domain"/>
    <property type="match status" value="1"/>
</dbReference>
<dbReference type="InterPro" id="IPR029154">
    <property type="entry name" value="HIBADH-like_NADP-bd"/>
</dbReference>
<dbReference type="PIRSF" id="PIRSF000103">
    <property type="entry name" value="HIBADH"/>
    <property type="match status" value="1"/>
</dbReference>
<evidence type="ECO:0000313" key="12">
    <source>
        <dbReference type="Proteomes" id="UP000054342"/>
    </source>
</evidence>
<organism evidence="11 12">
    <name type="scientific">Exophiala xenobiotica</name>
    <dbReference type="NCBI Taxonomy" id="348802"/>
    <lineage>
        <taxon>Eukaryota</taxon>
        <taxon>Fungi</taxon>
        <taxon>Dikarya</taxon>
        <taxon>Ascomycota</taxon>
        <taxon>Pezizomycotina</taxon>
        <taxon>Eurotiomycetes</taxon>
        <taxon>Chaetothyriomycetidae</taxon>
        <taxon>Chaetothyriales</taxon>
        <taxon>Herpotrichiellaceae</taxon>
        <taxon>Exophiala</taxon>
    </lineage>
</organism>
<evidence type="ECO:0000313" key="11">
    <source>
        <dbReference type="EMBL" id="KIW52536.1"/>
    </source>
</evidence>
<keyword evidence="5" id="KW-0560">Oxidoreductase</keyword>
<dbReference type="InterPro" id="IPR002204">
    <property type="entry name" value="3-OH-isobutyrate_DH-rel_CS"/>
</dbReference>
<evidence type="ECO:0000256" key="4">
    <source>
        <dbReference type="ARBA" id="ARBA00022456"/>
    </source>
</evidence>
<evidence type="ECO:0000256" key="5">
    <source>
        <dbReference type="ARBA" id="ARBA00023002"/>
    </source>
</evidence>
<dbReference type="GO" id="GO:0051287">
    <property type="term" value="F:NAD binding"/>
    <property type="evidence" value="ECO:0007669"/>
    <property type="project" value="InterPro"/>
</dbReference>
<dbReference type="GO" id="GO:0005739">
    <property type="term" value="C:mitochondrion"/>
    <property type="evidence" value="ECO:0007669"/>
    <property type="project" value="TreeGrafter"/>
</dbReference>
<comment type="catalytic activity">
    <reaction evidence="7">
        <text>3-hydroxy-2-methylpropanoate + NAD(+) = 2-methyl-3-oxopropanoate + NADH + H(+)</text>
        <dbReference type="Rhea" id="RHEA:17681"/>
        <dbReference type="ChEBI" id="CHEBI:11805"/>
        <dbReference type="ChEBI" id="CHEBI:15378"/>
        <dbReference type="ChEBI" id="CHEBI:57540"/>
        <dbReference type="ChEBI" id="CHEBI:57700"/>
        <dbReference type="ChEBI" id="CHEBI:57945"/>
        <dbReference type="EC" id="1.1.1.31"/>
    </reaction>
</comment>
<evidence type="ECO:0000256" key="7">
    <source>
        <dbReference type="ARBA" id="ARBA00049197"/>
    </source>
</evidence>
<gene>
    <name evidence="11" type="ORF">PV05_08166</name>
</gene>
<dbReference type="HOGENOM" id="CLU_035117_6_1_1"/>
<sequence>MSGQENAVAFIGLGVMGYNMAVNLRTKMPKEKTLVVCDVSEAAISRFQEQMKDSGPVVVAKSGSEAIQQADTIITVLPNDAACDSVYLDPSTGILAGVKQQSRASSQPKIAMECGTMSLEIINKIRDASSQCGLRFLDAPISGGPIGAKAGTLTIMVGCDESLFPKIKPLLAYMGTSMRRCGDVGSGTAFKTINNYMSITQVLVASEALNIGAKLNLNMEELIDTINSSSGQSWITSKNNPVPGITPGGAANNDYNGRFRIELGQKDLKLGVQLAKMAGAKPLLSIETLKTLEEVASDPRYAGKDLRVVYKWLNEQ</sequence>
<dbReference type="EC" id="1.1.1.31" evidence="3"/>
<dbReference type="PROSITE" id="PS00895">
    <property type="entry name" value="3_HYDROXYISOBUT_DH"/>
    <property type="match status" value="1"/>
</dbReference>
<comment type="similarity">
    <text evidence="2">Belongs to the HIBADH-related family. 3-hydroxyisobutyrate dehydrogenase subfamily.</text>
</comment>
<keyword evidence="6" id="KW-0520">NAD</keyword>
<dbReference type="STRING" id="348802.A0A0D2BJE1"/>
<dbReference type="PANTHER" id="PTHR22981:SF7">
    <property type="entry name" value="3-HYDROXYISOBUTYRATE DEHYDROGENASE, MITOCHONDRIAL"/>
    <property type="match status" value="1"/>
</dbReference>
<dbReference type="GO" id="GO:0050661">
    <property type="term" value="F:NADP binding"/>
    <property type="evidence" value="ECO:0007669"/>
    <property type="project" value="InterPro"/>
</dbReference>
<dbReference type="SUPFAM" id="SSF48179">
    <property type="entry name" value="6-phosphogluconate dehydrogenase C-terminal domain-like"/>
    <property type="match status" value="1"/>
</dbReference>
<keyword evidence="4" id="KW-0101">Branched-chain amino acid catabolism</keyword>
<evidence type="ECO:0000256" key="1">
    <source>
        <dbReference type="ARBA" id="ARBA00005109"/>
    </source>
</evidence>